<dbReference type="Proteomes" id="UP001064262">
    <property type="component" value="Unassembled WGS sequence"/>
</dbReference>
<comment type="caution">
    <text evidence="17">The sequence shown here is derived from an EMBL/GenBank/DDBJ whole genome shotgun (WGS) entry which is preliminary data.</text>
</comment>
<keyword evidence="6" id="KW-0479">Metal-binding</keyword>
<proteinExistence type="inferred from homology"/>
<dbReference type="InterPro" id="IPR054740">
    <property type="entry name" value="PqqF_N_2"/>
</dbReference>
<dbReference type="InterPro" id="IPR054733">
    <property type="entry name" value="PqqF_C_3"/>
</dbReference>
<dbReference type="InterPro" id="IPR054734">
    <property type="entry name" value="PqqF-like_C_4"/>
</dbReference>
<evidence type="ECO:0000256" key="7">
    <source>
        <dbReference type="ARBA" id="ARBA00022801"/>
    </source>
</evidence>
<evidence type="ECO:0000256" key="3">
    <source>
        <dbReference type="ARBA" id="ARBA00007261"/>
    </source>
</evidence>
<feature type="domain" description="Peptidase M16 N-terminal" evidence="13">
    <location>
        <begin position="12"/>
        <end position="143"/>
    </location>
</feature>
<evidence type="ECO:0000256" key="1">
    <source>
        <dbReference type="ARBA" id="ARBA00001947"/>
    </source>
</evidence>
<dbReference type="EMBL" id="JAODIM010000043">
    <property type="protein sequence ID" value="MCU5779662.1"/>
    <property type="molecule type" value="Genomic_DNA"/>
</dbReference>
<dbReference type="GO" id="GO:0008270">
    <property type="term" value="F:zinc ion binding"/>
    <property type="evidence" value="ECO:0007669"/>
    <property type="project" value="InterPro"/>
</dbReference>
<comment type="cofactor">
    <cofactor evidence="1">
        <name>Zn(2+)</name>
        <dbReference type="ChEBI" id="CHEBI:29105"/>
    </cofactor>
</comment>
<feature type="domain" description="Coenzyme PQQ synthesis protein F-like C-terminal lobe" evidence="16">
    <location>
        <begin position="649"/>
        <end position="748"/>
    </location>
</feature>
<dbReference type="InterPro" id="IPR011249">
    <property type="entry name" value="Metalloenz_LuxS/M16"/>
</dbReference>
<dbReference type="GO" id="GO:0006508">
    <property type="term" value="P:proteolysis"/>
    <property type="evidence" value="ECO:0007669"/>
    <property type="project" value="UniProtKB-KW"/>
</dbReference>
<evidence type="ECO:0000259" key="16">
    <source>
        <dbReference type="Pfam" id="PF22456"/>
    </source>
</evidence>
<gene>
    <name evidence="17" type="primary">pqqF</name>
    <name evidence="17" type="ORF">N5923_19425</name>
</gene>
<evidence type="ECO:0000256" key="9">
    <source>
        <dbReference type="ARBA" id="ARBA00022905"/>
    </source>
</evidence>
<keyword evidence="9" id="KW-0884">PQQ biosynthesis</keyword>
<dbReference type="RefSeq" id="WP_267145260.1">
    <property type="nucleotide sequence ID" value="NZ_JAODIM010000043.1"/>
</dbReference>
<organism evidence="17 18">
    <name type="scientific">Winslowiella arboricola</name>
    <dbReference type="NCBI Taxonomy" id="2978220"/>
    <lineage>
        <taxon>Bacteria</taxon>
        <taxon>Pseudomonadati</taxon>
        <taxon>Pseudomonadota</taxon>
        <taxon>Gammaproteobacteria</taxon>
        <taxon>Enterobacterales</taxon>
        <taxon>Erwiniaceae</taxon>
        <taxon>Winslowiella</taxon>
    </lineage>
</organism>
<dbReference type="PROSITE" id="PS00143">
    <property type="entry name" value="INSULINASE"/>
    <property type="match status" value="1"/>
</dbReference>
<comment type="function">
    <text evidence="11">Required for coenzyme pyrroloquinoline quinone (PQQ) biosynthesis. It is thought that this protein is a protease that cleaves peptides bond in a small peptide (gene pqqA), providing the glutamate and tyrosine residues which are necessary for the synthesis of PQQ.</text>
</comment>
<dbReference type="InterPro" id="IPR011765">
    <property type="entry name" value="Pept_M16_N"/>
</dbReference>
<evidence type="ECO:0000256" key="2">
    <source>
        <dbReference type="ARBA" id="ARBA00004886"/>
    </source>
</evidence>
<dbReference type="Pfam" id="PF22455">
    <property type="entry name" value="PqqF_C_3"/>
    <property type="match status" value="1"/>
</dbReference>
<evidence type="ECO:0000256" key="5">
    <source>
        <dbReference type="ARBA" id="ARBA00022670"/>
    </source>
</evidence>
<dbReference type="GO" id="GO:0004222">
    <property type="term" value="F:metalloendopeptidase activity"/>
    <property type="evidence" value="ECO:0007669"/>
    <property type="project" value="InterPro"/>
</dbReference>
<dbReference type="Pfam" id="PF22454">
    <property type="entry name" value="PQQ_syn_pqqF_N_2"/>
    <property type="match status" value="1"/>
</dbReference>
<sequence length="790" mass="87124">MQQLTLANGVQVNLLHDPQATRAAALIQLTAGSHDAPSAWPGLAHLLEHLVFAGSRDYPGDARLMAWAQSQGARLNATTGDTCTAWFFDVSADLLEQGVARLVDMLAHPLLTLEAIGQEVAVIDAEYRMLASDSDTLCAAAMRIGFASPTALQAFHVGNAHYFGADLQALQQALRDYHQQHFCGGKLTLWLQGPQSLDQLAVLAETYATCFAPGIPPQKSSPGLSLQPTRHFGLRSDGDSRLRLSFCLSDSGEPQRQQVTLLRQFLSDEAPFSLMATLRAQNWSDGVQLLLPYCSDRESILSIEFLLCSADVAICAQLEALFFSWLQQLTQTGARQLQHYARLAQQQFARQTPVDQLRARAFTFPPPEALDADFYTQWHRLLAQLKVKNLTRLRVAAGLAAEPRQSQGFTLQLSTASWPALAADAPPAQWQFYPQNSPLSAPELPSQQIDLPHLAGGKQGVLLISPAIDDPLSLRWGVTIQASLRLIIAECAHAGGSLSFACYQGRWLLQLRADNAVMLATVDRILLLMPLTLNAQGERQYRQLQQNWQSEIAVRALLSQLPLLINGDSGQSASAWCAALYGGDNHLHQQLARLLTRFPASVNAERPEPAVPQPAQARYTLPTNGEDAALLLFCPLVEQSASCLAAWRMLAALFEPLFFRQLRGEKNLGYVVSCRFQSLSGVSGLLFAVQSPTHSNASILAHINEFIMQMDNTIATVDPQWFAEHRQRLYASLTAHNQDADEGCREQWLTQQGYAEPLNAAAINQLTPARLYQYYQRLVQQRAGWWIIEG</sequence>
<feature type="domain" description="Coenzyme PQQ synthesis protein F C-terminal lobe" evidence="15">
    <location>
        <begin position="479"/>
        <end position="579"/>
    </location>
</feature>
<dbReference type="InterPro" id="IPR011844">
    <property type="entry name" value="PQQ_synth_PqqF"/>
</dbReference>
<evidence type="ECO:0000256" key="10">
    <source>
        <dbReference type="ARBA" id="ARBA00023049"/>
    </source>
</evidence>
<evidence type="ECO:0000256" key="6">
    <source>
        <dbReference type="ARBA" id="ARBA00022723"/>
    </source>
</evidence>
<dbReference type="InterPro" id="IPR050626">
    <property type="entry name" value="Peptidase_M16"/>
</dbReference>
<comment type="pathway">
    <text evidence="2">Cofactor biosynthesis; pyrroloquinoline quinone biosynthesis.</text>
</comment>
<evidence type="ECO:0000256" key="12">
    <source>
        <dbReference type="ARBA" id="ARBA00030977"/>
    </source>
</evidence>
<dbReference type="Gene3D" id="3.30.830.10">
    <property type="entry name" value="Metalloenzyme, LuxS/M16 peptidase-like"/>
    <property type="match status" value="3"/>
</dbReference>
<keyword evidence="18" id="KW-1185">Reference proteome</keyword>
<dbReference type="Pfam" id="PF22456">
    <property type="entry name" value="PqqF-like_C_4"/>
    <property type="match status" value="1"/>
</dbReference>
<protein>
    <recommendedName>
        <fullName evidence="4">Coenzyme PQQ synthesis protein F</fullName>
    </recommendedName>
    <alternativeName>
        <fullName evidence="12">Pyrroloquinoline quinone biosynthesis protein F</fullName>
    </alternativeName>
</protein>
<keyword evidence="8" id="KW-0862">Zinc</keyword>
<dbReference type="PANTHER" id="PTHR43690">
    <property type="entry name" value="NARDILYSIN"/>
    <property type="match status" value="1"/>
</dbReference>
<comment type="similarity">
    <text evidence="3">Belongs to the peptidase M16 family.</text>
</comment>
<keyword evidence="7 17" id="KW-0378">Hydrolase</keyword>
<evidence type="ECO:0000256" key="11">
    <source>
        <dbReference type="ARBA" id="ARBA00024932"/>
    </source>
</evidence>
<dbReference type="NCBIfam" id="TIGR02110">
    <property type="entry name" value="PQQ_syn_pqqF"/>
    <property type="match status" value="1"/>
</dbReference>
<dbReference type="InterPro" id="IPR001431">
    <property type="entry name" value="Pept_M16_Zn_BS"/>
</dbReference>
<evidence type="ECO:0000313" key="18">
    <source>
        <dbReference type="Proteomes" id="UP001064262"/>
    </source>
</evidence>
<evidence type="ECO:0000259" key="15">
    <source>
        <dbReference type="Pfam" id="PF22455"/>
    </source>
</evidence>
<dbReference type="Pfam" id="PF00675">
    <property type="entry name" value="Peptidase_M16"/>
    <property type="match status" value="1"/>
</dbReference>
<dbReference type="PANTHER" id="PTHR43690:SF18">
    <property type="entry name" value="INSULIN-DEGRADING ENZYME-RELATED"/>
    <property type="match status" value="1"/>
</dbReference>
<dbReference type="SUPFAM" id="SSF63411">
    <property type="entry name" value="LuxS/MPP-like metallohydrolase"/>
    <property type="match status" value="3"/>
</dbReference>
<evidence type="ECO:0000259" key="14">
    <source>
        <dbReference type="Pfam" id="PF22454"/>
    </source>
</evidence>
<evidence type="ECO:0000256" key="8">
    <source>
        <dbReference type="ARBA" id="ARBA00022833"/>
    </source>
</evidence>
<accession>A0A9J6PSI2</accession>
<keyword evidence="5" id="KW-0645">Protease</keyword>
<evidence type="ECO:0000256" key="4">
    <source>
        <dbReference type="ARBA" id="ARBA00015088"/>
    </source>
</evidence>
<dbReference type="GO" id="GO:0018189">
    <property type="term" value="P:pyrroloquinoline quinone biosynthetic process"/>
    <property type="evidence" value="ECO:0007669"/>
    <property type="project" value="UniProtKB-KW"/>
</dbReference>
<evidence type="ECO:0000313" key="17">
    <source>
        <dbReference type="EMBL" id="MCU5779662.1"/>
    </source>
</evidence>
<keyword evidence="10" id="KW-0482">Metalloprotease</keyword>
<reference evidence="17" key="1">
    <citation type="submission" date="2022-09" db="EMBL/GenBank/DDBJ databases">
        <title>Winslowiella arboricola sp. nov., isolated from bleeding cankers on broadleaf hosts.</title>
        <authorList>
            <person name="Brady C."/>
            <person name="Kaur S."/>
            <person name="Crampton B."/>
            <person name="Maddock D."/>
            <person name="Arnold D."/>
            <person name="Denman S."/>
        </authorList>
    </citation>
    <scope>NUCLEOTIDE SEQUENCE</scope>
    <source>
        <strain evidence="17">BAC 15a-03b</strain>
    </source>
</reference>
<name>A0A9J6PSI2_9GAMM</name>
<feature type="domain" description="Coenzyme PQQ synthesis protein F N-terminal lobe" evidence="14">
    <location>
        <begin position="241"/>
        <end position="393"/>
    </location>
</feature>
<dbReference type="AlphaFoldDB" id="A0A9J6PSI2"/>
<evidence type="ECO:0000259" key="13">
    <source>
        <dbReference type="Pfam" id="PF00675"/>
    </source>
</evidence>